<reference evidence="1" key="2">
    <citation type="journal article" date="2008" name="PLoS Biol.">
        <title>Population genomic analysis of strain variation in Leptospirillum group II bacteria involved in acid mine drainage formation.</title>
        <authorList>
            <person name="Simmons S.L."/>
            <person name="Dibartolo G."/>
            <person name="Denef V.J."/>
            <person name="Goltsman D.S."/>
            <person name="Thelen M.P."/>
            <person name="Banfield J.F."/>
        </authorList>
    </citation>
    <scope>NUCLEOTIDE SEQUENCE [LARGE SCALE GENOMIC DNA]</scope>
</reference>
<reference evidence="1" key="1">
    <citation type="journal article" date="2004" name="Nature">
        <title>Community structure and metabolism through reconstruction of microbial genomes from the environment.</title>
        <authorList>
            <person name="Tyson G.W."/>
            <person name="Chapman J."/>
            <person name="Hugenholtz P."/>
            <person name="Allen E.E."/>
            <person name="Ram R.J."/>
            <person name="Richardson P.M."/>
            <person name="Solovyev V.V."/>
            <person name="Rubin E.M."/>
            <person name="Rokhsar D.S."/>
            <person name="Banfield J.F."/>
        </authorList>
    </citation>
    <scope>NUCLEOTIDE SEQUENCE [LARGE SCALE GENOMIC DNA]</scope>
</reference>
<gene>
    <name evidence="1" type="ORF">CGL2_11277191</name>
</gene>
<organism evidence="1">
    <name type="scientific">Leptospirillum sp. Group II '5-way CG'</name>
    <dbReference type="NCBI Taxonomy" id="419541"/>
    <lineage>
        <taxon>Bacteria</taxon>
        <taxon>Pseudomonadati</taxon>
        <taxon>Nitrospirota</taxon>
        <taxon>Nitrospiria</taxon>
        <taxon>Nitrospirales</taxon>
        <taxon>Nitrospiraceae</taxon>
        <taxon>Leptospirillum</taxon>
    </lineage>
</organism>
<sequence>MRSGTKPAMTDRSNRHFQTLASSEALEAANLIRRKCANVSSRPGSTCFHKQAGYMYATTIFLIGGSARMFHRGFFLSFFVNVSTDFMEAPSIMKVRVCGGGRRLGRFPLFCLGMHIRLERRKPARIRGLGSVRNLTYPSAELIQYVTYITH</sequence>
<name>B6AM47_9BACT</name>
<evidence type="ECO:0000313" key="1">
    <source>
        <dbReference type="EMBL" id="EDZ39554.1"/>
    </source>
</evidence>
<dbReference type="AlphaFoldDB" id="B6AM47"/>
<protein>
    <submittedName>
        <fullName evidence="1">Uncharacterized protein</fullName>
    </submittedName>
</protein>
<accession>B6AM47</accession>
<proteinExistence type="predicted"/>
<dbReference type="EMBL" id="DS995259">
    <property type="protein sequence ID" value="EDZ39554.1"/>
    <property type="molecule type" value="Genomic_DNA"/>
</dbReference>